<sequence length="166" mass="18864">MPYTWTDPQDSHRTLTLWPHRSLPRRGMAAFILATFVMILLPLFAVIGTAVLWGLLPFLMAAVGAVWWGLERSYRDANIIEELTLDPGHIHLTRTNPKGDRQEWDCNCYWARAELHPLGGPVPNYVTLTGNGRTVEIGAFLSEDERKDLFTELCEALRRYKSEAPA</sequence>
<organism evidence="2 3">
    <name type="scientific">Seohaeicola saemankumensis</name>
    <dbReference type="NCBI Taxonomy" id="481181"/>
    <lineage>
        <taxon>Bacteria</taxon>
        <taxon>Pseudomonadati</taxon>
        <taxon>Pseudomonadota</taxon>
        <taxon>Alphaproteobacteria</taxon>
        <taxon>Rhodobacterales</taxon>
        <taxon>Roseobacteraceae</taxon>
        <taxon>Seohaeicola</taxon>
    </lineage>
</organism>
<dbReference type="Proteomes" id="UP001597151">
    <property type="component" value="Unassembled WGS sequence"/>
</dbReference>
<keyword evidence="1" id="KW-0472">Membrane</keyword>
<dbReference type="RefSeq" id="WP_380789485.1">
    <property type="nucleotide sequence ID" value="NZ_JBHTKR010000002.1"/>
</dbReference>
<dbReference type="Pfam" id="PF10003">
    <property type="entry name" value="DUF2244"/>
    <property type="match status" value="1"/>
</dbReference>
<comment type="caution">
    <text evidence="2">The sequence shown here is derived from an EMBL/GenBank/DDBJ whole genome shotgun (WGS) entry which is preliminary data.</text>
</comment>
<name>A0ABW3TAA0_9RHOB</name>
<feature type="transmembrane region" description="Helical" evidence="1">
    <location>
        <begin position="51"/>
        <end position="70"/>
    </location>
</feature>
<gene>
    <name evidence="2" type="ORF">ACFQ3C_05535</name>
</gene>
<protein>
    <submittedName>
        <fullName evidence="2">DUF2244 domain-containing protein</fullName>
    </submittedName>
</protein>
<proteinExistence type="predicted"/>
<reference evidence="3" key="1">
    <citation type="journal article" date="2019" name="Int. J. Syst. Evol. Microbiol.">
        <title>The Global Catalogue of Microorganisms (GCM) 10K type strain sequencing project: providing services to taxonomists for standard genome sequencing and annotation.</title>
        <authorList>
            <consortium name="The Broad Institute Genomics Platform"/>
            <consortium name="The Broad Institute Genome Sequencing Center for Infectious Disease"/>
            <person name="Wu L."/>
            <person name="Ma J."/>
        </authorList>
    </citation>
    <scope>NUCLEOTIDE SEQUENCE [LARGE SCALE GENOMIC DNA]</scope>
    <source>
        <strain evidence="3">CCUG 55328</strain>
    </source>
</reference>
<dbReference type="InterPro" id="IPR019253">
    <property type="entry name" value="DUF2244_TM"/>
</dbReference>
<keyword evidence="1" id="KW-0812">Transmembrane</keyword>
<keyword evidence="3" id="KW-1185">Reference proteome</keyword>
<keyword evidence="1" id="KW-1133">Transmembrane helix</keyword>
<dbReference type="EMBL" id="JBHTKR010000002">
    <property type="protein sequence ID" value="MFD1194124.1"/>
    <property type="molecule type" value="Genomic_DNA"/>
</dbReference>
<accession>A0ABW3TAA0</accession>
<feature type="transmembrane region" description="Helical" evidence="1">
    <location>
        <begin position="27"/>
        <end position="45"/>
    </location>
</feature>
<evidence type="ECO:0000313" key="3">
    <source>
        <dbReference type="Proteomes" id="UP001597151"/>
    </source>
</evidence>
<evidence type="ECO:0000256" key="1">
    <source>
        <dbReference type="SAM" id="Phobius"/>
    </source>
</evidence>
<evidence type="ECO:0000313" key="2">
    <source>
        <dbReference type="EMBL" id="MFD1194124.1"/>
    </source>
</evidence>